<proteinExistence type="predicted"/>
<accession>A0ABS8M910</accession>
<organism evidence="1 2">
    <name type="scientific">Flavobacterium piscisymbiosum</name>
    <dbReference type="NCBI Taxonomy" id="2893753"/>
    <lineage>
        <taxon>Bacteria</taxon>
        <taxon>Pseudomonadati</taxon>
        <taxon>Bacteroidota</taxon>
        <taxon>Flavobacteriia</taxon>
        <taxon>Flavobacteriales</taxon>
        <taxon>Flavobacteriaceae</taxon>
        <taxon>Flavobacterium</taxon>
    </lineage>
</organism>
<comment type="caution">
    <text evidence="1">The sequence shown here is derived from an EMBL/GenBank/DDBJ whole genome shotgun (WGS) entry which is preliminary data.</text>
</comment>
<gene>
    <name evidence="1" type="ORF">LNP81_03150</name>
</gene>
<name>A0ABS8M910_9FLAO</name>
<keyword evidence="2" id="KW-1185">Reference proteome</keyword>
<dbReference type="Proteomes" id="UP001430679">
    <property type="component" value="Unassembled WGS sequence"/>
</dbReference>
<evidence type="ECO:0000313" key="1">
    <source>
        <dbReference type="EMBL" id="MCC9061979.1"/>
    </source>
</evidence>
<evidence type="ECO:0000313" key="2">
    <source>
        <dbReference type="Proteomes" id="UP001430679"/>
    </source>
</evidence>
<dbReference type="RefSeq" id="WP_230033368.1">
    <property type="nucleotide sequence ID" value="NZ_JAJJMM010000001.1"/>
</dbReference>
<sequence>MQFLTDEKGNKIAVLLPIEKYNKMIEQFEDLHDVKLYDEAKKVMMDSEFLLKII</sequence>
<dbReference type="Pfam" id="PF18506">
    <property type="entry name" value="RelB-like"/>
    <property type="match status" value="1"/>
</dbReference>
<protein>
    <submittedName>
        <fullName evidence="1">Uncharacterized protein</fullName>
    </submittedName>
</protein>
<dbReference type="InterPro" id="IPR049537">
    <property type="entry name" value="RelB-like"/>
</dbReference>
<reference evidence="1" key="1">
    <citation type="submission" date="2021-11" db="EMBL/GenBank/DDBJ databases">
        <title>Description of novel Flavobacterium species.</title>
        <authorList>
            <person name="Saticioglu I.B."/>
            <person name="Ay H."/>
            <person name="Altun S."/>
            <person name="Duman M."/>
        </authorList>
    </citation>
    <scope>NUCLEOTIDE SEQUENCE</scope>
    <source>
        <strain evidence="1">F-30</strain>
    </source>
</reference>
<dbReference type="EMBL" id="JAJJMM010000001">
    <property type="protein sequence ID" value="MCC9061979.1"/>
    <property type="molecule type" value="Genomic_DNA"/>
</dbReference>